<evidence type="ECO:0000313" key="3">
    <source>
        <dbReference type="Proteomes" id="UP000615446"/>
    </source>
</evidence>
<keyword evidence="1" id="KW-0472">Membrane</keyword>
<proteinExistence type="predicted"/>
<keyword evidence="1" id="KW-0812">Transmembrane</keyword>
<dbReference type="Proteomes" id="UP000615446">
    <property type="component" value="Unassembled WGS sequence"/>
</dbReference>
<evidence type="ECO:0000256" key="1">
    <source>
        <dbReference type="SAM" id="Phobius"/>
    </source>
</evidence>
<gene>
    <name evidence="2" type="ORF">RCL2_000208100</name>
</gene>
<feature type="transmembrane region" description="Helical" evidence="1">
    <location>
        <begin position="20"/>
        <end position="44"/>
    </location>
</feature>
<protein>
    <submittedName>
        <fullName evidence="2">Uncharacterized protein</fullName>
    </submittedName>
</protein>
<reference evidence="2" key="1">
    <citation type="submission" date="2019-10" db="EMBL/GenBank/DDBJ databases">
        <title>Conservation and host-specific expression of non-tandemly repeated heterogenous ribosome RNA gene in arbuscular mycorrhizal fungi.</title>
        <authorList>
            <person name="Maeda T."/>
            <person name="Kobayashi Y."/>
            <person name="Nakagawa T."/>
            <person name="Ezawa T."/>
            <person name="Yamaguchi K."/>
            <person name="Bino T."/>
            <person name="Nishimoto Y."/>
            <person name="Shigenobu S."/>
            <person name="Kawaguchi M."/>
        </authorList>
    </citation>
    <scope>NUCLEOTIDE SEQUENCE</scope>
    <source>
        <strain evidence="2">HR1</strain>
    </source>
</reference>
<accession>A0A8H3KWC4</accession>
<organism evidence="2 3">
    <name type="scientific">Rhizophagus clarus</name>
    <dbReference type="NCBI Taxonomy" id="94130"/>
    <lineage>
        <taxon>Eukaryota</taxon>
        <taxon>Fungi</taxon>
        <taxon>Fungi incertae sedis</taxon>
        <taxon>Mucoromycota</taxon>
        <taxon>Glomeromycotina</taxon>
        <taxon>Glomeromycetes</taxon>
        <taxon>Glomerales</taxon>
        <taxon>Glomeraceae</taxon>
        <taxon>Rhizophagus</taxon>
    </lineage>
</organism>
<dbReference type="OrthoDB" id="2413284at2759"/>
<evidence type="ECO:0000313" key="2">
    <source>
        <dbReference type="EMBL" id="GES74612.1"/>
    </source>
</evidence>
<name>A0A8H3KWC4_9GLOM</name>
<comment type="caution">
    <text evidence="2">The sequence shown here is derived from an EMBL/GenBank/DDBJ whole genome shotgun (WGS) entry which is preliminary data.</text>
</comment>
<dbReference type="EMBL" id="BLAL01000012">
    <property type="protein sequence ID" value="GES74612.1"/>
    <property type="molecule type" value="Genomic_DNA"/>
</dbReference>
<keyword evidence="1" id="KW-1133">Transmembrane helix</keyword>
<sequence>MRKKVSENSVLFCRNLQLGTQFLVFGLVYRILDLIFSLQAFSFLTKVLAIKHVFEIDSWTRGNLMASSLGIFGDADYDVCRILTTGSFKHKLFGWFEHVKNLMV</sequence>
<dbReference type="AlphaFoldDB" id="A0A8H3KWC4"/>